<dbReference type="PRINTS" id="PR00891">
    <property type="entry name" value="RABGDIREP"/>
</dbReference>
<dbReference type="GO" id="GO:0005829">
    <property type="term" value="C:cytosol"/>
    <property type="evidence" value="ECO:0007669"/>
    <property type="project" value="TreeGrafter"/>
</dbReference>
<dbReference type="GO" id="GO:0005634">
    <property type="term" value="C:nucleus"/>
    <property type="evidence" value="ECO:0007669"/>
    <property type="project" value="TreeGrafter"/>
</dbReference>
<name>A0A9W5WTL8_BABOV</name>
<proteinExistence type="inferred from homology"/>
<evidence type="ECO:0000313" key="3">
    <source>
        <dbReference type="Proteomes" id="UP001057455"/>
    </source>
</evidence>
<protein>
    <submittedName>
        <fullName evidence="2">Rab s geranylgeranyltransferase component A 1</fullName>
    </submittedName>
</protein>
<dbReference type="Pfam" id="PF00996">
    <property type="entry name" value="GDI"/>
    <property type="match status" value="2"/>
</dbReference>
<dbReference type="GO" id="GO:0005968">
    <property type="term" value="C:Rab-protein geranylgeranyltransferase complex"/>
    <property type="evidence" value="ECO:0007669"/>
    <property type="project" value="TreeGrafter"/>
</dbReference>
<reference evidence="2" key="1">
    <citation type="submission" date="2019-12" db="EMBL/GenBank/DDBJ databases">
        <title>Genome sequence of Babesia ovis.</title>
        <authorList>
            <person name="Yamagishi J."/>
            <person name="Sevinc F."/>
            <person name="Xuan X."/>
        </authorList>
    </citation>
    <scope>NUCLEOTIDE SEQUENCE</scope>
    <source>
        <strain evidence="2">Selcuk</strain>
    </source>
</reference>
<dbReference type="GO" id="GO:0007264">
    <property type="term" value="P:small GTPase-mediated signal transduction"/>
    <property type="evidence" value="ECO:0007669"/>
    <property type="project" value="InterPro"/>
</dbReference>
<comment type="similarity">
    <text evidence="1">Belongs to the Rab GDI family.</text>
</comment>
<accession>A0A9W5WTL8</accession>
<dbReference type="EMBL" id="BLIY01000003">
    <property type="protein sequence ID" value="GFE52919.1"/>
    <property type="molecule type" value="Genomic_DNA"/>
</dbReference>
<dbReference type="PANTHER" id="PTHR11787">
    <property type="entry name" value="RAB GDP-DISSOCIATION INHIBITOR"/>
    <property type="match status" value="1"/>
</dbReference>
<evidence type="ECO:0000256" key="1">
    <source>
        <dbReference type="ARBA" id="ARBA00005593"/>
    </source>
</evidence>
<dbReference type="GO" id="GO:0005092">
    <property type="term" value="F:GDP-dissociation inhibitor activity"/>
    <property type="evidence" value="ECO:0007669"/>
    <property type="project" value="InterPro"/>
</dbReference>
<dbReference type="Proteomes" id="UP001057455">
    <property type="component" value="Unassembled WGS sequence"/>
</dbReference>
<dbReference type="InterPro" id="IPR036188">
    <property type="entry name" value="FAD/NAD-bd_sf"/>
</dbReference>
<evidence type="ECO:0000313" key="2">
    <source>
        <dbReference type="EMBL" id="GFE52919.1"/>
    </source>
</evidence>
<dbReference type="AlphaFoldDB" id="A0A9W5WTL8"/>
<sequence>MSDMEVDVIISGTGLTGSVVAACLAYRGYKVLQIDRYQCYGLSNRTVSVKQLLESPDAQCVNSCDSLQQQYVRLMQQDATATEASVVTQGLTKVETNHVLSNKVTADSIYNASHPRSASFSCVESATQPRSYSFMTPSKRLKEYLELMYQNKDDTPQLLFELAPFATGDTEAIQAMDHLCANSNKYALDSWPKMIFGYSAVVDILLNSGGHSYIHFTDTSGPVLYGTEPEDGGDILLNEVPNSRNAICKSQLLSPLEKRSLMQLLMTITSGHCVPQFASMSLKGSEATASKNDTTEQCEDSGVNWLQYLYSSGCTKNIVDILSYGIGLGGADVPTWTKKEGVQRLLKYAQSIGVYGQTNSPFIYPMYGSGDIVQAFSRVGAVLGVTFILGTSVASAELVDNAISKVRLTNGMTVSTKAVIVEDTMTAGDCAKLANMNTTPRNRGSAQLPRRLHVLAFVIDEPILQGLTLSVIIPAESVKRDINCQHVVEPVYLIQAGADAGATPENKYLLYLMTIDQSPHAVFDKLLTCKHATVQRLLRIFNNIARQKGHAIEKTVLALYTSHDLENNVESDTLDMHRGWLKKDSDSKNREGNGIMMLPKARGTPVVPLLEEIPTAIGVVTTLLDNADVRPTAYEDHGLAGYIHVARAEDPENSATDATAEKLQFIIDKYG</sequence>
<dbReference type="InterPro" id="IPR018203">
    <property type="entry name" value="GDP_dissociation_inhibitor"/>
</dbReference>
<keyword evidence="3" id="KW-1185">Reference proteome</keyword>
<organism evidence="2 3">
    <name type="scientific">Babesia ovis</name>
    <dbReference type="NCBI Taxonomy" id="5869"/>
    <lineage>
        <taxon>Eukaryota</taxon>
        <taxon>Sar</taxon>
        <taxon>Alveolata</taxon>
        <taxon>Apicomplexa</taxon>
        <taxon>Aconoidasida</taxon>
        <taxon>Piroplasmida</taxon>
        <taxon>Babesiidae</taxon>
        <taxon>Babesia</taxon>
    </lineage>
</organism>
<dbReference type="Gene3D" id="3.30.519.10">
    <property type="entry name" value="Guanine Nucleotide Dissociation Inhibitor, domain 2"/>
    <property type="match status" value="1"/>
</dbReference>
<dbReference type="SUPFAM" id="SSF51905">
    <property type="entry name" value="FAD/NAD(P)-binding domain"/>
    <property type="match status" value="1"/>
</dbReference>
<dbReference type="Gene3D" id="3.50.50.60">
    <property type="entry name" value="FAD/NAD(P)-binding domain"/>
    <property type="match status" value="2"/>
</dbReference>
<dbReference type="OrthoDB" id="1923006at2759"/>
<comment type="caution">
    <text evidence="2">The sequence shown here is derived from an EMBL/GenBank/DDBJ whole genome shotgun (WGS) entry which is preliminary data.</text>
</comment>
<gene>
    <name evidence="2" type="ORF">BaOVIS_003230</name>
</gene>
<dbReference type="PANTHER" id="PTHR11787:SF4">
    <property type="entry name" value="CHM, RAB ESCORT PROTEIN 1"/>
    <property type="match status" value="1"/>
</dbReference>
<dbReference type="GO" id="GO:0016192">
    <property type="term" value="P:vesicle-mediated transport"/>
    <property type="evidence" value="ECO:0007669"/>
    <property type="project" value="TreeGrafter"/>
</dbReference>